<dbReference type="Proteomes" id="UP000050898">
    <property type="component" value="Unassembled WGS sequence"/>
</dbReference>
<evidence type="ECO:0008006" key="3">
    <source>
        <dbReference type="Google" id="ProtNLM"/>
    </source>
</evidence>
<dbReference type="PATRIC" id="fig|1046596.6.peg.2200"/>
<protein>
    <recommendedName>
        <fullName evidence="3">DNA primase</fullName>
    </recommendedName>
</protein>
<gene>
    <name evidence="1" type="ORF">FD00_GL002096</name>
</gene>
<reference evidence="1 2" key="1">
    <citation type="journal article" date="2015" name="Genome Announc.">
        <title>Expanding the biotechnology potential of lactobacilli through comparative genomics of 213 strains and associated genera.</title>
        <authorList>
            <person name="Sun Z."/>
            <person name="Harris H.M."/>
            <person name="McCann A."/>
            <person name="Guo C."/>
            <person name="Argimon S."/>
            <person name="Zhang W."/>
            <person name="Yang X."/>
            <person name="Jeffery I.B."/>
            <person name="Cooney J.C."/>
            <person name="Kagawa T.F."/>
            <person name="Liu W."/>
            <person name="Song Y."/>
            <person name="Salvetti E."/>
            <person name="Wrobel A."/>
            <person name="Rasinkangas P."/>
            <person name="Parkhill J."/>
            <person name="Rea M.C."/>
            <person name="O'Sullivan O."/>
            <person name="Ritari J."/>
            <person name="Douillard F.P."/>
            <person name="Paul Ross R."/>
            <person name="Yang R."/>
            <person name="Briner A.E."/>
            <person name="Felis G.E."/>
            <person name="de Vos W.M."/>
            <person name="Barrangou R."/>
            <person name="Klaenhammer T.R."/>
            <person name="Caufield P.W."/>
            <person name="Cui Y."/>
            <person name="Zhang H."/>
            <person name="O'Toole P.W."/>
        </authorList>
    </citation>
    <scope>NUCLEOTIDE SEQUENCE [LARGE SCALE GENOMIC DNA]</scope>
    <source>
        <strain evidence="1 2">DSM 20444</strain>
    </source>
</reference>
<sequence length="351" mass="40509">MEVRELKRYLLEETDRITKVLETAGFHDIWINGNDELRCALPDGDNKTSVVVKLNENLYTTIYSSDFSGDLIGAVQKVTNSSFKDAMGLIHACLGLSNKFKGKKLIDPLSIIKEYTKKGNRIHKIENKKYNKSYLDRFANGIHKSVIEEGILPSVAREFDIRFDAEKSRIIFPHYDWNETDKIVGVKGRTTLDSELAKELDVPKYWNYIKGYSKMNNLYGYNMAKDNINRQNKMILFEGEKSVLKQFTYENHKGYSVALGGHVLSDEQVSFILKNTGIDCEIIIAYDKDVMSNSGDEDLGEKYLISECKKFIGMRKVSYIYDSHDLLEDNSSPIDEGKVKWDYLFKWRKFQ</sequence>
<dbReference type="OrthoDB" id="2327166at2"/>
<evidence type="ECO:0000313" key="1">
    <source>
        <dbReference type="EMBL" id="KRN10853.1"/>
    </source>
</evidence>
<dbReference type="RefSeq" id="WP_010078342.1">
    <property type="nucleotide sequence ID" value="NZ_AYYH01000006.1"/>
</dbReference>
<organism evidence="1 2">
    <name type="scientific">Liquorilactobacillus mali KCTC 3596 = DSM 20444</name>
    <dbReference type="NCBI Taxonomy" id="1046596"/>
    <lineage>
        <taxon>Bacteria</taxon>
        <taxon>Bacillati</taxon>
        <taxon>Bacillota</taxon>
        <taxon>Bacilli</taxon>
        <taxon>Lactobacillales</taxon>
        <taxon>Lactobacillaceae</taxon>
        <taxon>Liquorilactobacillus</taxon>
    </lineage>
</organism>
<dbReference type="AlphaFoldDB" id="A0A0R2EA62"/>
<accession>A0A0R2EA62</accession>
<comment type="caution">
    <text evidence="1">The sequence shown here is derived from an EMBL/GenBank/DDBJ whole genome shotgun (WGS) entry which is preliminary data.</text>
</comment>
<dbReference type="EMBL" id="AYYH01000006">
    <property type="protein sequence ID" value="KRN10853.1"/>
    <property type="molecule type" value="Genomic_DNA"/>
</dbReference>
<evidence type="ECO:0000313" key="2">
    <source>
        <dbReference type="Proteomes" id="UP000050898"/>
    </source>
</evidence>
<dbReference type="SUPFAM" id="SSF56731">
    <property type="entry name" value="DNA primase core"/>
    <property type="match status" value="1"/>
</dbReference>
<dbReference type="Gene3D" id="3.40.1360.10">
    <property type="match status" value="1"/>
</dbReference>
<proteinExistence type="predicted"/>
<name>A0A0R2EA62_9LACO</name>
<keyword evidence="2" id="KW-1185">Reference proteome</keyword>